<proteinExistence type="predicted"/>
<dbReference type="EMBL" id="CADCXW020000015">
    <property type="protein sequence ID" value="CAD1548912.1"/>
    <property type="molecule type" value="Genomic_DNA"/>
</dbReference>
<gene>
    <name evidence="1" type="ORF">BBRV_LOCUS47055</name>
</gene>
<accession>A0A6V7JBM3</accession>
<organism evidence="1">
    <name type="scientific">Bracon brevicornis</name>
    <dbReference type="NCBI Taxonomy" id="1563983"/>
    <lineage>
        <taxon>Eukaryota</taxon>
        <taxon>Metazoa</taxon>
        <taxon>Ecdysozoa</taxon>
        <taxon>Arthropoda</taxon>
        <taxon>Hexapoda</taxon>
        <taxon>Insecta</taxon>
        <taxon>Pterygota</taxon>
        <taxon>Neoptera</taxon>
        <taxon>Endopterygota</taxon>
        <taxon>Hymenoptera</taxon>
        <taxon>Apocrita</taxon>
        <taxon>Ichneumonoidea</taxon>
        <taxon>Braconidae</taxon>
        <taxon>Braconinae</taxon>
        <taxon>Bracon</taxon>
    </lineage>
</organism>
<protein>
    <submittedName>
        <fullName evidence="1">Uncharacterized protein</fullName>
    </submittedName>
</protein>
<evidence type="ECO:0000313" key="1">
    <source>
        <dbReference type="EMBL" id="CAD1548912.1"/>
    </source>
</evidence>
<sequence length="23" mass="2735">MCVVRDLWEKCIIVTEQPLAKLF</sequence>
<reference evidence="1" key="1">
    <citation type="submission" date="2020-07" db="EMBL/GenBank/DDBJ databases">
        <authorList>
            <person name="Ferguson B K."/>
        </authorList>
    </citation>
    <scope>NUCLEOTIDE SEQUENCE</scope>
    <source>
        <strain evidence="1">L06</strain>
    </source>
</reference>
<dbReference type="AlphaFoldDB" id="A0A6V7JBM3"/>
<name>A0A6V7JBM3_9HYME</name>